<evidence type="ECO:0000256" key="2">
    <source>
        <dbReference type="ARBA" id="ARBA00011738"/>
    </source>
</evidence>
<sequence length="229" mass="23739">MQSVIVYGGRGALGAAIVKYFKQQAWRVISIDIAANVSADHSITVSPDHDLPQQGQHVQTQLAAFLQGSQVDAVLCVAGGWQGGSAKSAEFLANADLSIKQSINTSIIAANLAALHMRQGGLLALTGAVPALAGTPGMIGYGMAKAAVHQMVKSLAMADSGVDGSVVGILPVTLDTPGNRAGMPGADTSSWTPLEDVAQLLYKWAGAQDKCESGRLYKIITENAVTRIE</sequence>
<organism evidence="9 10">
    <name type="scientific">Linderina pennispora</name>
    <dbReference type="NCBI Taxonomy" id="61395"/>
    <lineage>
        <taxon>Eukaryota</taxon>
        <taxon>Fungi</taxon>
        <taxon>Fungi incertae sedis</taxon>
        <taxon>Zoopagomycota</taxon>
        <taxon>Kickxellomycotina</taxon>
        <taxon>Kickxellomycetes</taxon>
        <taxon>Kickxellales</taxon>
        <taxon>Kickxellaceae</taxon>
        <taxon>Linderina</taxon>
    </lineage>
</organism>
<keyword evidence="5" id="KW-0783">Tetrahydrobiopterin biosynthesis</keyword>
<dbReference type="GO" id="GO:0070404">
    <property type="term" value="F:NADH binding"/>
    <property type="evidence" value="ECO:0007669"/>
    <property type="project" value="TreeGrafter"/>
</dbReference>
<protein>
    <recommendedName>
        <fullName evidence="7">Dihydropteridine reductase</fullName>
        <ecNumber evidence="6">1.5.1.34</ecNumber>
    </recommendedName>
    <alternativeName>
        <fullName evidence="8">Quinoid dihydropteridine reductase</fullName>
    </alternativeName>
</protein>
<dbReference type="InterPro" id="IPR020904">
    <property type="entry name" value="Sc_DH/Rdtase_CS"/>
</dbReference>
<dbReference type="FunFam" id="3.40.50.720:FF:000157">
    <property type="entry name" value="Quinoid dihydropteridine reductase"/>
    <property type="match status" value="1"/>
</dbReference>
<dbReference type="GO" id="GO:0006729">
    <property type="term" value="P:tetrahydrobiopterin biosynthetic process"/>
    <property type="evidence" value="ECO:0007669"/>
    <property type="project" value="UniProtKB-KW"/>
</dbReference>
<reference evidence="9 10" key="1">
    <citation type="submission" date="2016-07" db="EMBL/GenBank/DDBJ databases">
        <title>Pervasive Adenine N6-methylation of Active Genes in Fungi.</title>
        <authorList>
            <consortium name="DOE Joint Genome Institute"/>
            <person name="Mondo S.J."/>
            <person name="Dannebaum R.O."/>
            <person name="Kuo R.C."/>
            <person name="Labutti K."/>
            <person name="Haridas S."/>
            <person name="Kuo A."/>
            <person name="Salamov A."/>
            <person name="Ahrendt S.R."/>
            <person name="Lipzen A."/>
            <person name="Sullivan W."/>
            <person name="Andreopoulos W.B."/>
            <person name="Clum A."/>
            <person name="Lindquist E."/>
            <person name="Daum C."/>
            <person name="Ramamoorthy G.K."/>
            <person name="Gryganskyi A."/>
            <person name="Culley D."/>
            <person name="Magnuson J.K."/>
            <person name="James T.Y."/>
            <person name="O'Malley M.A."/>
            <person name="Stajich J.E."/>
            <person name="Spatafora J.W."/>
            <person name="Visel A."/>
            <person name="Grigoriev I.V."/>
        </authorList>
    </citation>
    <scope>NUCLEOTIDE SEQUENCE [LARGE SCALE GENOMIC DNA]</scope>
    <source>
        <strain evidence="9 10">ATCC 12442</strain>
    </source>
</reference>
<dbReference type="InterPro" id="IPR002347">
    <property type="entry name" value="SDR_fam"/>
</dbReference>
<proteinExistence type="inferred from homology"/>
<evidence type="ECO:0000256" key="5">
    <source>
        <dbReference type="ARBA" id="ARBA00023007"/>
    </source>
</evidence>
<dbReference type="AlphaFoldDB" id="A0A1Y1WMV8"/>
<evidence type="ECO:0000256" key="7">
    <source>
        <dbReference type="ARBA" id="ARBA00039520"/>
    </source>
</evidence>
<comment type="caution">
    <text evidence="9">The sequence shown here is derived from an EMBL/GenBank/DDBJ whole genome shotgun (WGS) entry which is preliminary data.</text>
</comment>
<dbReference type="Proteomes" id="UP000193922">
    <property type="component" value="Unassembled WGS sequence"/>
</dbReference>
<dbReference type="OrthoDB" id="1204at2759"/>
<dbReference type="GO" id="GO:0006559">
    <property type="term" value="P:L-phenylalanine catabolic process"/>
    <property type="evidence" value="ECO:0007669"/>
    <property type="project" value="TreeGrafter"/>
</dbReference>
<dbReference type="Gene3D" id="3.40.50.720">
    <property type="entry name" value="NAD(P)-binding Rossmann-like Domain"/>
    <property type="match status" value="1"/>
</dbReference>
<comment type="similarity">
    <text evidence="1">Belongs to the short-chain dehydrogenases/reductases (SDR) family.</text>
</comment>
<evidence type="ECO:0000313" key="10">
    <source>
        <dbReference type="Proteomes" id="UP000193922"/>
    </source>
</evidence>
<keyword evidence="3" id="KW-0521">NADP</keyword>
<dbReference type="InterPro" id="IPR036291">
    <property type="entry name" value="NAD(P)-bd_dom_sf"/>
</dbReference>
<dbReference type="PROSITE" id="PS00061">
    <property type="entry name" value="ADH_SHORT"/>
    <property type="match status" value="1"/>
</dbReference>
<evidence type="ECO:0000313" key="9">
    <source>
        <dbReference type="EMBL" id="ORX74889.1"/>
    </source>
</evidence>
<dbReference type="RefSeq" id="XP_040748100.1">
    <property type="nucleotide sequence ID" value="XM_040885003.1"/>
</dbReference>
<name>A0A1Y1WMV8_9FUNG</name>
<evidence type="ECO:0000256" key="8">
    <source>
        <dbReference type="ARBA" id="ARBA00041348"/>
    </source>
</evidence>
<dbReference type="EMBL" id="MCFD01000001">
    <property type="protein sequence ID" value="ORX74889.1"/>
    <property type="molecule type" value="Genomic_DNA"/>
</dbReference>
<dbReference type="STRING" id="61395.A0A1Y1WMV8"/>
<accession>A0A1Y1WMV8</accession>
<dbReference type="GO" id="GO:0005737">
    <property type="term" value="C:cytoplasm"/>
    <property type="evidence" value="ECO:0007669"/>
    <property type="project" value="TreeGrafter"/>
</dbReference>
<dbReference type="EC" id="1.5.1.34" evidence="6"/>
<dbReference type="GO" id="GO:0070402">
    <property type="term" value="F:NADPH binding"/>
    <property type="evidence" value="ECO:0007669"/>
    <property type="project" value="TreeGrafter"/>
</dbReference>
<dbReference type="CDD" id="cd05334">
    <property type="entry name" value="DHPR_SDR_c_like"/>
    <property type="match status" value="1"/>
</dbReference>
<keyword evidence="10" id="KW-1185">Reference proteome</keyword>
<evidence type="ECO:0000256" key="6">
    <source>
        <dbReference type="ARBA" id="ARBA00039153"/>
    </source>
</evidence>
<dbReference type="PANTHER" id="PTHR15104:SF0">
    <property type="entry name" value="DIHYDROPTERIDINE REDUCTASE"/>
    <property type="match status" value="1"/>
</dbReference>
<dbReference type="SUPFAM" id="SSF51735">
    <property type="entry name" value="NAD(P)-binding Rossmann-fold domains"/>
    <property type="match status" value="1"/>
</dbReference>
<evidence type="ECO:0000256" key="4">
    <source>
        <dbReference type="ARBA" id="ARBA00023002"/>
    </source>
</evidence>
<dbReference type="PANTHER" id="PTHR15104">
    <property type="entry name" value="DIHYDROPTERIDINE REDUCTASE"/>
    <property type="match status" value="1"/>
</dbReference>
<dbReference type="Pfam" id="PF00106">
    <property type="entry name" value="adh_short"/>
    <property type="match status" value="1"/>
</dbReference>
<dbReference type="GeneID" id="63801651"/>
<comment type="subunit">
    <text evidence="2">Homodimer.</text>
</comment>
<dbReference type="GO" id="GO:0004155">
    <property type="term" value="F:6,7-dihydropteridine reductase activity"/>
    <property type="evidence" value="ECO:0007669"/>
    <property type="project" value="UniProtKB-EC"/>
</dbReference>
<gene>
    <name evidence="9" type="ORF">DL89DRAFT_24057</name>
</gene>
<evidence type="ECO:0000256" key="3">
    <source>
        <dbReference type="ARBA" id="ARBA00022857"/>
    </source>
</evidence>
<evidence type="ECO:0000256" key="1">
    <source>
        <dbReference type="ARBA" id="ARBA00006484"/>
    </source>
</evidence>
<keyword evidence="4" id="KW-0560">Oxidoreductase</keyword>